<dbReference type="SUPFAM" id="SSF50475">
    <property type="entry name" value="FMN-binding split barrel"/>
    <property type="match status" value="1"/>
</dbReference>
<accession>A0A7S4S2M4</accession>
<evidence type="ECO:0000313" key="2">
    <source>
        <dbReference type="EMBL" id="CAE4632711.1"/>
    </source>
</evidence>
<feature type="domain" description="CREG-like beta-barrel" evidence="1">
    <location>
        <begin position="2"/>
        <end position="186"/>
    </location>
</feature>
<sequence>MVHTLDYGVLSTISTRTDIFNDDDDETLPSSSSPPVIPFGNVYSFVDGPCNKSTGIPYLYGSSMDQSMKDVTSNNVVSLTLTEASSSRDGSKNSCVVQQGGWGDPEMPTCARVVITGKLVRVDPNNNEEEEEMEFEMAQTSLFQRHPSMSYWPDDHDWFVSKIVISDMWLLDMFGGASILDVDRYFSIDLGLVDVVDVDVVVKEEQEKSRMMMMMKRHLAEQTKMTVNLHGF</sequence>
<reference evidence="2" key="1">
    <citation type="submission" date="2021-01" db="EMBL/GenBank/DDBJ databases">
        <authorList>
            <person name="Corre E."/>
            <person name="Pelletier E."/>
            <person name="Niang G."/>
            <person name="Scheremetjew M."/>
            <person name="Finn R."/>
            <person name="Kale V."/>
            <person name="Holt S."/>
            <person name="Cochrane G."/>
            <person name="Meng A."/>
            <person name="Brown T."/>
            <person name="Cohen L."/>
        </authorList>
    </citation>
    <scope>NUCLEOTIDE SEQUENCE</scope>
    <source>
        <strain evidence="2">GSO104</strain>
    </source>
</reference>
<dbReference type="AlphaFoldDB" id="A0A7S4S2M4"/>
<dbReference type="InterPro" id="IPR055343">
    <property type="entry name" value="CREG_beta-barrel"/>
</dbReference>
<gene>
    <name evidence="2" type="ORF">DBRI00130_LOCUS28307</name>
</gene>
<dbReference type="Pfam" id="PF13883">
    <property type="entry name" value="CREG_beta-barrel"/>
    <property type="match status" value="1"/>
</dbReference>
<evidence type="ECO:0000259" key="1">
    <source>
        <dbReference type="Pfam" id="PF13883"/>
    </source>
</evidence>
<proteinExistence type="predicted"/>
<name>A0A7S4S2M4_9STRA</name>
<dbReference type="InterPro" id="IPR012349">
    <property type="entry name" value="Split_barrel_FMN-bd"/>
</dbReference>
<dbReference type="EMBL" id="HBNS01036224">
    <property type="protein sequence ID" value="CAE4632711.1"/>
    <property type="molecule type" value="Transcribed_RNA"/>
</dbReference>
<dbReference type="PANTHER" id="PTHR13343:SF17">
    <property type="entry name" value="CELLULAR REPRESSOR OF E1A-STIMULATED GENES, ISOFORM A"/>
    <property type="match status" value="1"/>
</dbReference>
<dbReference type="GO" id="GO:0005737">
    <property type="term" value="C:cytoplasm"/>
    <property type="evidence" value="ECO:0007669"/>
    <property type="project" value="UniProtKB-ARBA"/>
</dbReference>
<dbReference type="PANTHER" id="PTHR13343">
    <property type="entry name" value="CREG1 PROTEIN"/>
    <property type="match status" value="1"/>
</dbReference>
<protein>
    <recommendedName>
        <fullName evidence="1">CREG-like beta-barrel domain-containing protein</fullName>
    </recommendedName>
</protein>
<dbReference type="Gene3D" id="2.30.110.10">
    <property type="entry name" value="Electron Transport, Fmn-binding Protein, Chain A"/>
    <property type="match status" value="1"/>
</dbReference>
<organism evidence="2">
    <name type="scientific">Ditylum brightwellii</name>
    <dbReference type="NCBI Taxonomy" id="49249"/>
    <lineage>
        <taxon>Eukaryota</taxon>
        <taxon>Sar</taxon>
        <taxon>Stramenopiles</taxon>
        <taxon>Ochrophyta</taxon>
        <taxon>Bacillariophyta</taxon>
        <taxon>Mediophyceae</taxon>
        <taxon>Lithodesmiophycidae</taxon>
        <taxon>Lithodesmiales</taxon>
        <taxon>Lithodesmiaceae</taxon>
        <taxon>Ditylum</taxon>
    </lineage>
</organism>